<name>A0A482WHC0_LAOST</name>
<dbReference type="InParanoid" id="A0A482WHC0"/>
<protein>
    <submittedName>
        <fullName evidence="1">Uncharacterized protein</fullName>
    </submittedName>
</protein>
<evidence type="ECO:0000313" key="1">
    <source>
        <dbReference type="EMBL" id="RZF32939.1"/>
    </source>
</evidence>
<dbReference type="AlphaFoldDB" id="A0A482WHC0"/>
<gene>
    <name evidence="1" type="ORF">LSTR_LSTR016132</name>
</gene>
<evidence type="ECO:0000313" key="2">
    <source>
        <dbReference type="Proteomes" id="UP000291343"/>
    </source>
</evidence>
<accession>A0A482WHC0</accession>
<reference evidence="1 2" key="1">
    <citation type="journal article" date="2017" name="Gigascience">
        <title>Genome sequence of the small brown planthopper, Laodelphax striatellus.</title>
        <authorList>
            <person name="Zhu J."/>
            <person name="Jiang F."/>
            <person name="Wang X."/>
            <person name="Yang P."/>
            <person name="Bao Y."/>
            <person name="Zhao W."/>
            <person name="Wang W."/>
            <person name="Lu H."/>
            <person name="Wang Q."/>
            <person name="Cui N."/>
            <person name="Li J."/>
            <person name="Chen X."/>
            <person name="Luo L."/>
            <person name="Yu J."/>
            <person name="Kang L."/>
            <person name="Cui F."/>
        </authorList>
    </citation>
    <scope>NUCLEOTIDE SEQUENCE [LARGE SCALE GENOMIC DNA]</scope>
    <source>
        <strain evidence="1">Lst14</strain>
    </source>
</reference>
<keyword evidence="2" id="KW-1185">Reference proteome</keyword>
<comment type="caution">
    <text evidence="1">The sequence shown here is derived from an EMBL/GenBank/DDBJ whole genome shotgun (WGS) entry which is preliminary data.</text>
</comment>
<proteinExistence type="predicted"/>
<sequence>MSQSHQAPWARELRAETRALTLTTRAHYTTSGCCSLDDTTTLHYSLPTTDSADGWLALPKSAREKETENN</sequence>
<dbReference type="EMBL" id="QKKF02035515">
    <property type="protein sequence ID" value="RZF32939.1"/>
    <property type="molecule type" value="Genomic_DNA"/>
</dbReference>
<dbReference type="Proteomes" id="UP000291343">
    <property type="component" value="Unassembled WGS sequence"/>
</dbReference>
<organism evidence="1 2">
    <name type="scientific">Laodelphax striatellus</name>
    <name type="common">Small brown planthopper</name>
    <name type="synonym">Delphax striatella</name>
    <dbReference type="NCBI Taxonomy" id="195883"/>
    <lineage>
        <taxon>Eukaryota</taxon>
        <taxon>Metazoa</taxon>
        <taxon>Ecdysozoa</taxon>
        <taxon>Arthropoda</taxon>
        <taxon>Hexapoda</taxon>
        <taxon>Insecta</taxon>
        <taxon>Pterygota</taxon>
        <taxon>Neoptera</taxon>
        <taxon>Paraneoptera</taxon>
        <taxon>Hemiptera</taxon>
        <taxon>Auchenorrhyncha</taxon>
        <taxon>Fulgoroidea</taxon>
        <taxon>Delphacidae</taxon>
        <taxon>Criomorphinae</taxon>
        <taxon>Laodelphax</taxon>
    </lineage>
</organism>